<feature type="region of interest" description="Disordered" evidence="1">
    <location>
        <begin position="80"/>
        <end position="99"/>
    </location>
</feature>
<comment type="caution">
    <text evidence="2">The sequence shown here is derived from an EMBL/GenBank/DDBJ whole genome shotgun (WGS) entry which is preliminary data.</text>
</comment>
<evidence type="ECO:0000313" key="2">
    <source>
        <dbReference type="EMBL" id="GFN98771.1"/>
    </source>
</evidence>
<proteinExistence type="predicted"/>
<sequence length="99" mass="11518">MSDPLSATDDRRCISFTNKEHRFFVASHIGCDNNKSRDVPSFIFSMSGSRWEISPIEKALEIKLYGVSVWLEASNERKKKVRGGRRRKRRMRSIVGLWT</sequence>
<gene>
    <name evidence="2" type="ORF">PoB_002527700</name>
</gene>
<organism evidence="2 3">
    <name type="scientific">Plakobranchus ocellatus</name>
    <dbReference type="NCBI Taxonomy" id="259542"/>
    <lineage>
        <taxon>Eukaryota</taxon>
        <taxon>Metazoa</taxon>
        <taxon>Spiralia</taxon>
        <taxon>Lophotrochozoa</taxon>
        <taxon>Mollusca</taxon>
        <taxon>Gastropoda</taxon>
        <taxon>Heterobranchia</taxon>
        <taxon>Euthyneura</taxon>
        <taxon>Panpulmonata</taxon>
        <taxon>Sacoglossa</taxon>
        <taxon>Placobranchoidea</taxon>
        <taxon>Plakobranchidae</taxon>
        <taxon>Plakobranchus</taxon>
    </lineage>
</organism>
<feature type="compositionally biased region" description="Basic residues" evidence="1">
    <location>
        <begin position="80"/>
        <end position="92"/>
    </location>
</feature>
<keyword evidence="3" id="KW-1185">Reference proteome</keyword>
<dbReference type="Proteomes" id="UP000735302">
    <property type="component" value="Unassembled WGS sequence"/>
</dbReference>
<reference evidence="2 3" key="1">
    <citation type="journal article" date="2021" name="Elife">
        <title>Chloroplast acquisition without the gene transfer in kleptoplastic sea slugs, Plakobranchus ocellatus.</title>
        <authorList>
            <person name="Maeda T."/>
            <person name="Takahashi S."/>
            <person name="Yoshida T."/>
            <person name="Shimamura S."/>
            <person name="Takaki Y."/>
            <person name="Nagai Y."/>
            <person name="Toyoda A."/>
            <person name="Suzuki Y."/>
            <person name="Arimoto A."/>
            <person name="Ishii H."/>
            <person name="Satoh N."/>
            <person name="Nishiyama T."/>
            <person name="Hasebe M."/>
            <person name="Maruyama T."/>
            <person name="Minagawa J."/>
            <person name="Obokata J."/>
            <person name="Shigenobu S."/>
        </authorList>
    </citation>
    <scope>NUCLEOTIDE SEQUENCE [LARGE SCALE GENOMIC DNA]</scope>
</reference>
<dbReference type="EMBL" id="BLXT01002861">
    <property type="protein sequence ID" value="GFN98771.1"/>
    <property type="molecule type" value="Genomic_DNA"/>
</dbReference>
<protein>
    <submittedName>
        <fullName evidence="2">Uncharacterized protein</fullName>
    </submittedName>
</protein>
<accession>A0AAV3ZVT6</accession>
<evidence type="ECO:0000256" key="1">
    <source>
        <dbReference type="SAM" id="MobiDB-lite"/>
    </source>
</evidence>
<name>A0AAV3ZVT6_9GAST</name>
<dbReference type="AlphaFoldDB" id="A0AAV3ZVT6"/>
<evidence type="ECO:0000313" key="3">
    <source>
        <dbReference type="Proteomes" id="UP000735302"/>
    </source>
</evidence>